<evidence type="ECO:0000313" key="2">
    <source>
        <dbReference type="Proteomes" id="UP000001514"/>
    </source>
</evidence>
<dbReference type="EMBL" id="GL377609">
    <property type="protein sequence ID" value="EFJ18671.1"/>
    <property type="molecule type" value="Genomic_DNA"/>
</dbReference>
<evidence type="ECO:0000313" key="1">
    <source>
        <dbReference type="EMBL" id="EFJ18671.1"/>
    </source>
</evidence>
<dbReference type="InParanoid" id="D8SAY1"/>
<accession>D8SAY1</accession>
<gene>
    <name evidence="1" type="ORF">SELMODRAFT_419915</name>
</gene>
<keyword evidence="2" id="KW-1185">Reference proteome</keyword>
<dbReference type="HOGENOM" id="CLU_569124_0_0_1"/>
<reference evidence="1 2" key="1">
    <citation type="journal article" date="2011" name="Science">
        <title>The Selaginella genome identifies genetic changes associated with the evolution of vascular plants.</title>
        <authorList>
            <person name="Banks J.A."/>
            <person name="Nishiyama T."/>
            <person name="Hasebe M."/>
            <person name="Bowman J.L."/>
            <person name="Gribskov M."/>
            <person name="dePamphilis C."/>
            <person name="Albert V.A."/>
            <person name="Aono N."/>
            <person name="Aoyama T."/>
            <person name="Ambrose B.A."/>
            <person name="Ashton N.W."/>
            <person name="Axtell M.J."/>
            <person name="Barker E."/>
            <person name="Barker M.S."/>
            <person name="Bennetzen J.L."/>
            <person name="Bonawitz N.D."/>
            <person name="Chapple C."/>
            <person name="Cheng C."/>
            <person name="Correa L.G."/>
            <person name="Dacre M."/>
            <person name="DeBarry J."/>
            <person name="Dreyer I."/>
            <person name="Elias M."/>
            <person name="Engstrom E.M."/>
            <person name="Estelle M."/>
            <person name="Feng L."/>
            <person name="Finet C."/>
            <person name="Floyd S.K."/>
            <person name="Frommer W.B."/>
            <person name="Fujita T."/>
            <person name="Gramzow L."/>
            <person name="Gutensohn M."/>
            <person name="Harholt J."/>
            <person name="Hattori M."/>
            <person name="Heyl A."/>
            <person name="Hirai T."/>
            <person name="Hiwatashi Y."/>
            <person name="Ishikawa M."/>
            <person name="Iwata M."/>
            <person name="Karol K.G."/>
            <person name="Koehler B."/>
            <person name="Kolukisaoglu U."/>
            <person name="Kubo M."/>
            <person name="Kurata T."/>
            <person name="Lalonde S."/>
            <person name="Li K."/>
            <person name="Li Y."/>
            <person name="Litt A."/>
            <person name="Lyons E."/>
            <person name="Manning G."/>
            <person name="Maruyama T."/>
            <person name="Michael T.P."/>
            <person name="Mikami K."/>
            <person name="Miyazaki S."/>
            <person name="Morinaga S."/>
            <person name="Murata T."/>
            <person name="Mueller-Roeber B."/>
            <person name="Nelson D.R."/>
            <person name="Obara M."/>
            <person name="Oguri Y."/>
            <person name="Olmstead R.G."/>
            <person name="Onodera N."/>
            <person name="Petersen B.L."/>
            <person name="Pils B."/>
            <person name="Prigge M."/>
            <person name="Rensing S.A."/>
            <person name="Riano-Pachon D.M."/>
            <person name="Roberts A.W."/>
            <person name="Sato Y."/>
            <person name="Scheller H.V."/>
            <person name="Schulz B."/>
            <person name="Schulz C."/>
            <person name="Shakirov E.V."/>
            <person name="Shibagaki N."/>
            <person name="Shinohara N."/>
            <person name="Shippen D.E."/>
            <person name="Soerensen I."/>
            <person name="Sotooka R."/>
            <person name="Sugimoto N."/>
            <person name="Sugita M."/>
            <person name="Sumikawa N."/>
            <person name="Tanurdzic M."/>
            <person name="Theissen G."/>
            <person name="Ulvskov P."/>
            <person name="Wakazuki S."/>
            <person name="Weng J.K."/>
            <person name="Willats W.W."/>
            <person name="Wipf D."/>
            <person name="Wolf P.G."/>
            <person name="Yang L."/>
            <person name="Zimmer A.D."/>
            <person name="Zhu Q."/>
            <person name="Mitros T."/>
            <person name="Hellsten U."/>
            <person name="Loque D."/>
            <person name="Otillar R."/>
            <person name="Salamov A."/>
            <person name="Schmutz J."/>
            <person name="Shapiro H."/>
            <person name="Lindquist E."/>
            <person name="Lucas S."/>
            <person name="Rokhsar D."/>
            <person name="Grigoriev I.V."/>
        </authorList>
    </citation>
    <scope>NUCLEOTIDE SEQUENCE [LARGE SCALE GENOMIC DNA]</scope>
</reference>
<proteinExistence type="predicted"/>
<sequence length="480" mass="54434">MDRLIVGIDCKSYPRVACGSSTPPNLRCLDRVRSLHSRQGGRRAFGWLGRALDRHCKAWLKSIHTRSWRVGTSLRVKIIISGCGSTDASEAYWMLETWTASFWEKLANSPELANLPLKQKLSTRSRSPRRRHMNHAEKGQCVKRKLYVIGGWRSEEEGLLSKESEIKIEHAPNPKGSDLMMAKEALEALKKNKGDSIQIQQSLDVLAYGSWEGISMHEIRKVVGNRLQKGSVLERRLNRQDMEVKPLPELRPPKAFFPQAEMIEFRTALEAWQCTPECKKKLSYLYTSISDYGQLQATTQAEMRMRQHWRSLVSESKWRSVLEFGTWFMTVSLRGFKNIAFELASDADRIFKELHDACARGQVPPDCLVCFLEMFLKLMVGGSLVQECGARIKFIGACALLLHGVELRNVDTCWKLLIESTTTLLSEDEDKLLDFLSSECNLSNPLLQSMRAARKNKNADSANPLLAMRVASKNADVVIS</sequence>
<dbReference type="AlphaFoldDB" id="D8SAY1"/>
<dbReference type="Gramene" id="EFJ18671">
    <property type="protein sequence ID" value="EFJ18671"/>
    <property type="gene ID" value="SELMODRAFT_419915"/>
</dbReference>
<name>D8SAY1_SELML</name>
<dbReference type="KEGG" id="smo:SELMODRAFT_419915"/>
<organism evidence="2">
    <name type="scientific">Selaginella moellendorffii</name>
    <name type="common">Spikemoss</name>
    <dbReference type="NCBI Taxonomy" id="88036"/>
    <lineage>
        <taxon>Eukaryota</taxon>
        <taxon>Viridiplantae</taxon>
        <taxon>Streptophyta</taxon>
        <taxon>Embryophyta</taxon>
        <taxon>Tracheophyta</taxon>
        <taxon>Lycopodiopsida</taxon>
        <taxon>Selaginellales</taxon>
        <taxon>Selaginellaceae</taxon>
        <taxon>Selaginella</taxon>
    </lineage>
</organism>
<dbReference type="Proteomes" id="UP000001514">
    <property type="component" value="Unassembled WGS sequence"/>
</dbReference>
<protein>
    <submittedName>
        <fullName evidence="1">Uncharacterized protein</fullName>
    </submittedName>
</protein>